<evidence type="ECO:0000256" key="9">
    <source>
        <dbReference type="ARBA" id="ARBA00022833"/>
    </source>
</evidence>
<dbReference type="eggNOG" id="KOG4719">
    <property type="taxonomic scope" value="Eukaryota"/>
</dbReference>
<dbReference type="PANTHER" id="PTHR20916:SF12">
    <property type="entry name" value="ANCESTRAL COATOMER ELEMENT 1 SEC16_SEC31 DOMAIN-CONTAINING PROTEIN-RELATED"/>
    <property type="match status" value="1"/>
</dbReference>
<evidence type="ECO:0000256" key="8">
    <source>
        <dbReference type="ARBA" id="ARBA00022816"/>
    </source>
</evidence>
<evidence type="ECO:0000256" key="4">
    <source>
        <dbReference type="ARBA" id="ARBA00022448"/>
    </source>
</evidence>
<dbReference type="FunCoup" id="B4MEH1">
    <property type="interactions" value="534"/>
</dbReference>
<evidence type="ECO:0000256" key="2">
    <source>
        <dbReference type="ARBA" id="ARBA00004126"/>
    </source>
</evidence>
<evidence type="ECO:0000256" key="10">
    <source>
        <dbReference type="ARBA" id="ARBA00022927"/>
    </source>
</evidence>
<keyword evidence="6" id="KW-0677">Repeat</keyword>
<dbReference type="GO" id="GO:0031965">
    <property type="term" value="C:nuclear membrane"/>
    <property type="evidence" value="ECO:0007669"/>
    <property type="project" value="UniProtKB-SubCell"/>
</dbReference>
<sequence>MGKVKLRVSSILPDSLSKWFSPTADPNAAGAAAVAGEESSSSTSPQLPLSQHNGSALTTTIKQKHSRRRIQLEADDAPDIAVDDGTNAQDLNEEEVQLADNIAEHDLAGEDEQTRRSEYNVSLLRKRQLVANEDDDDDDDDDAEEEDDDEADDGPQQLNYRSQQPNRSVNFRSSAAQPLQKRKRIEPMESTFSPQFNAQRRRPQLHASTPAASDALRSQAPPNRFSTHLNLYGHQRQREPAYNFMSAGNNSSSEAAVATSGDLPMSSRRSLNIAPMTERREMALPSYRRQSLLGHRGLMPNWRSYQTISEVPNEEQQQQQQQQQTMRQETNNNNNNNIIQTKRSGGTDSQSECESNESHAAGGSGFGCGRMHNLNNNNNINSNSNQLFYGNLQSRKSVFNTNVNATSLLQHHNSTLSLNSLNHRRRFNASIYGSTSALSDSRLLSSSMSGNSPFYQGPTAFGGSSANNRYFSQGNLPINSGSSSPAPSNSDSVCSNSNPARPNICHSSYGMKPIEMRPRGNLCTGAGDGSANVPGLSLTAQRILNLLENHTTPLMDAKKMGSTLREHQLQRSSRHLTAGSKPYSYPNHTLAFGYNNTAGGSNNNRNSDPDNSSKLLVPTMLQLLERRRLHRVAPSTRALVDAKQLEEQQMLHQQHQQAASLAANSNTTVTVTPTGSQTHTNKMRSRLSHQLRKDARIVDEQQLPPAPLDLPNIRFPVMASEPTFDLVIAPPPPMSTAATTAEQQQQLPKLNNNNKTNNNTNNNNNNNNNNSSSMRRRGHSSTRYQFANPQPLNCADPAGTTATPQKRMKHNFIFDPPIPLDESTKCLPNSLQFNGATCNSNLKSTGSVIDILLPPKRTDAPASPAAAAPASAPLTTVGFGDQFKKSASEWECEACMLRNKQELNKCVACETPKPKPKGAANTAASGPTAPAINYPAEDETARLKTTSLGTQVCMSSIAQNSGSNSSSFGSSNSNSFPSGFGDAFKPPANMWECGCCMIMNPASLNECLACQSPNPKSSNSNSNSNSSTNNNNSNNSNSNNSFKFGFDSTAVVQPKADAGFQQLIAAQKSSSWNCEACMAQNDISRNKCICCEQLKPGATVEEASTTAAVPKFMFGFPAKAATTATTEAGATTTAATATVAPVTQFTAATPFANNPATSVATSSTTLPIFGSNSSQGSNLFGSSNTATKTTNAMQPLAVSSPFGMATTTTSAATAAAATVQPNTGGNGTISALFGNFQSTKRWQPNAESTPQDTRTDASPAAAVEMESGAAAAAAAAAAANNDRTEQQWTTLGHGLGRGCELGAAEQQQLRHNDSQTTTTIHV</sequence>
<evidence type="ECO:0000259" key="22">
    <source>
        <dbReference type="PROSITE" id="PS50199"/>
    </source>
</evidence>
<feature type="region of interest" description="Disordered" evidence="21">
    <location>
        <begin position="915"/>
        <end position="935"/>
    </location>
</feature>
<dbReference type="InterPro" id="IPR036443">
    <property type="entry name" value="Znf_RanBP2_sf"/>
</dbReference>
<keyword evidence="10" id="KW-0653">Protein transport</keyword>
<feature type="compositionally biased region" description="Acidic residues" evidence="21">
    <location>
        <begin position="73"/>
        <end position="82"/>
    </location>
</feature>
<evidence type="ECO:0000256" key="14">
    <source>
        <dbReference type="ARBA" id="ARBA00023136"/>
    </source>
</evidence>
<evidence type="ECO:0000256" key="7">
    <source>
        <dbReference type="ARBA" id="ARBA00022771"/>
    </source>
</evidence>
<feature type="region of interest" description="Disordered" evidence="21">
    <location>
        <begin position="749"/>
        <end position="808"/>
    </location>
</feature>
<proteinExistence type="inferred from homology"/>
<evidence type="ECO:0000256" key="6">
    <source>
        <dbReference type="ARBA" id="ARBA00022737"/>
    </source>
</evidence>
<evidence type="ECO:0000256" key="16">
    <source>
        <dbReference type="ARBA" id="ARBA00060842"/>
    </source>
</evidence>
<dbReference type="HOGENOM" id="CLU_002102_0_0_1"/>
<feature type="compositionally biased region" description="Polar residues" evidence="21">
    <location>
        <begin position="1242"/>
        <end position="1252"/>
    </location>
</feature>
<name>B4MEH1_DROVI</name>
<evidence type="ECO:0000256" key="13">
    <source>
        <dbReference type="ARBA" id="ARBA00023132"/>
    </source>
</evidence>
<evidence type="ECO:0000256" key="1">
    <source>
        <dbReference type="ARBA" id="ARBA00001947"/>
    </source>
</evidence>
<dbReference type="InterPro" id="IPR001876">
    <property type="entry name" value="Znf_RanBP2"/>
</dbReference>
<organism evidence="23 24">
    <name type="scientific">Drosophila virilis</name>
    <name type="common">Fruit fly</name>
    <dbReference type="NCBI Taxonomy" id="7244"/>
    <lineage>
        <taxon>Eukaryota</taxon>
        <taxon>Metazoa</taxon>
        <taxon>Ecdysozoa</taxon>
        <taxon>Arthropoda</taxon>
        <taxon>Hexapoda</taxon>
        <taxon>Insecta</taxon>
        <taxon>Pterygota</taxon>
        <taxon>Neoptera</taxon>
        <taxon>Endopterygota</taxon>
        <taxon>Diptera</taxon>
        <taxon>Brachycera</taxon>
        <taxon>Muscomorpha</taxon>
        <taxon>Ephydroidea</taxon>
        <taxon>Drosophilidae</taxon>
        <taxon>Drosophila</taxon>
    </lineage>
</organism>
<keyword evidence="9" id="KW-0862">Zinc</keyword>
<dbReference type="GO" id="GO:0004402">
    <property type="term" value="F:histone acetyltransferase activity"/>
    <property type="evidence" value="ECO:0007669"/>
    <property type="project" value="TreeGrafter"/>
</dbReference>
<evidence type="ECO:0000256" key="3">
    <source>
        <dbReference type="ARBA" id="ARBA00004567"/>
    </source>
</evidence>
<evidence type="ECO:0000256" key="19">
    <source>
        <dbReference type="ARBA" id="ARBA00079437"/>
    </source>
</evidence>
<comment type="subcellular location">
    <subcellularLocation>
        <location evidence="2">Nucleus membrane</location>
    </subcellularLocation>
    <subcellularLocation>
        <location evidence="3">Nucleus</location>
        <location evidence="3">Nuclear pore complex</location>
    </subcellularLocation>
</comment>
<feature type="compositionally biased region" description="Acidic residues" evidence="21">
    <location>
        <begin position="132"/>
        <end position="153"/>
    </location>
</feature>
<evidence type="ECO:0000256" key="17">
    <source>
        <dbReference type="ARBA" id="ARBA00068609"/>
    </source>
</evidence>
<dbReference type="InParanoid" id="B4MEH1"/>
<dbReference type="OrthoDB" id="79830at2759"/>
<evidence type="ECO:0000256" key="5">
    <source>
        <dbReference type="ARBA" id="ARBA00022723"/>
    </source>
</evidence>
<feature type="region of interest" description="Disordered" evidence="21">
    <location>
        <begin position="102"/>
        <end position="223"/>
    </location>
</feature>
<feature type="domain" description="RanBP2-type" evidence="22">
    <location>
        <begin position="1068"/>
        <end position="1097"/>
    </location>
</feature>
<feature type="domain" description="RanBP2-type" evidence="22">
    <location>
        <begin position="886"/>
        <end position="915"/>
    </location>
</feature>
<feature type="compositionally biased region" description="Basic and acidic residues" evidence="21">
    <location>
        <begin position="102"/>
        <end position="118"/>
    </location>
</feature>
<dbReference type="STRING" id="7244.B4MEH1"/>
<keyword evidence="11" id="KW-0811">Translocation</keyword>
<dbReference type="SUPFAM" id="SSF90209">
    <property type="entry name" value="Ran binding protein zinc finger-like"/>
    <property type="match status" value="3"/>
</dbReference>
<feature type="region of interest" description="Disordered" evidence="21">
    <location>
        <begin position="1018"/>
        <end position="1038"/>
    </location>
</feature>
<evidence type="ECO:0000256" key="15">
    <source>
        <dbReference type="ARBA" id="ARBA00023242"/>
    </source>
</evidence>
<evidence type="ECO:0000313" key="23">
    <source>
        <dbReference type="EMBL" id="EDW62946.2"/>
    </source>
</evidence>
<keyword evidence="5" id="KW-0479">Metal-binding</keyword>
<dbReference type="Gene3D" id="4.10.1060.10">
    <property type="entry name" value="Zinc finger, RanBP2-type"/>
    <property type="match status" value="3"/>
</dbReference>
<dbReference type="Proteomes" id="UP000008792">
    <property type="component" value="Unassembled WGS sequence"/>
</dbReference>
<dbReference type="Pfam" id="PF00641">
    <property type="entry name" value="Zn_ribbon_RanBP"/>
    <property type="match status" value="2"/>
</dbReference>
<dbReference type="SMR" id="B4MEH1"/>
<evidence type="ECO:0000256" key="21">
    <source>
        <dbReference type="SAM" id="MobiDB-lite"/>
    </source>
</evidence>
<keyword evidence="7 20" id="KW-0863">Zinc-finger</keyword>
<dbReference type="GO" id="GO:0008270">
    <property type="term" value="F:zinc ion binding"/>
    <property type="evidence" value="ECO:0007669"/>
    <property type="project" value="UniProtKB-KW"/>
</dbReference>
<feature type="region of interest" description="Disordered" evidence="21">
    <location>
        <begin position="472"/>
        <end position="499"/>
    </location>
</feature>
<feature type="compositionally biased region" description="Low complexity" evidence="21">
    <location>
        <begin position="480"/>
        <end position="495"/>
    </location>
</feature>
<feature type="compositionally biased region" description="Polar residues" evidence="21">
    <location>
        <begin position="52"/>
        <end position="61"/>
    </location>
</feature>
<keyword evidence="15" id="KW-0539">Nucleus</keyword>
<evidence type="ECO:0000256" key="11">
    <source>
        <dbReference type="ARBA" id="ARBA00023010"/>
    </source>
</evidence>
<dbReference type="PROSITE" id="PS01358">
    <property type="entry name" value="ZF_RANBP2_1"/>
    <property type="match status" value="3"/>
</dbReference>
<reference evidence="23 24" key="1">
    <citation type="journal article" date="2007" name="Nature">
        <title>Evolution of genes and genomes on the Drosophila phylogeny.</title>
        <authorList>
            <consortium name="Drosophila 12 Genomes Consortium"/>
            <person name="Clark A.G."/>
            <person name="Eisen M.B."/>
            <person name="Smith D.R."/>
            <person name="Bergman C.M."/>
            <person name="Oliver B."/>
            <person name="Markow T.A."/>
            <person name="Kaufman T.C."/>
            <person name="Kellis M."/>
            <person name="Gelbart W."/>
            <person name="Iyer V.N."/>
            <person name="Pollard D.A."/>
            <person name="Sackton T.B."/>
            <person name="Larracuente A.M."/>
            <person name="Singh N.D."/>
            <person name="Abad J.P."/>
            <person name="Abt D.N."/>
            <person name="Adryan B."/>
            <person name="Aguade M."/>
            <person name="Akashi H."/>
            <person name="Anderson W.W."/>
            <person name="Aquadro C.F."/>
            <person name="Ardell D.H."/>
            <person name="Arguello R."/>
            <person name="Artieri C.G."/>
            <person name="Barbash D.A."/>
            <person name="Barker D."/>
            <person name="Barsanti P."/>
            <person name="Batterham P."/>
            <person name="Batzoglou S."/>
            <person name="Begun D."/>
            <person name="Bhutkar A."/>
            <person name="Blanco E."/>
            <person name="Bosak S.A."/>
            <person name="Bradley R.K."/>
            <person name="Brand A.D."/>
            <person name="Brent M.R."/>
            <person name="Brooks A.N."/>
            <person name="Brown R.H."/>
            <person name="Butlin R.K."/>
            <person name="Caggese C."/>
            <person name="Calvi B.R."/>
            <person name="Bernardo de Carvalho A."/>
            <person name="Caspi A."/>
            <person name="Castrezana S."/>
            <person name="Celniker S.E."/>
            <person name="Chang J.L."/>
            <person name="Chapple C."/>
            <person name="Chatterji S."/>
            <person name="Chinwalla A."/>
            <person name="Civetta A."/>
            <person name="Clifton S.W."/>
            <person name="Comeron J.M."/>
            <person name="Costello J.C."/>
            <person name="Coyne J.A."/>
            <person name="Daub J."/>
            <person name="David R.G."/>
            <person name="Delcher A.L."/>
            <person name="Delehaunty K."/>
            <person name="Do C.B."/>
            <person name="Ebling H."/>
            <person name="Edwards K."/>
            <person name="Eickbush T."/>
            <person name="Evans J.D."/>
            <person name="Filipski A."/>
            <person name="Findeiss S."/>
            <person name="Freyhult E."/>
            <person name="Fulton L."/>
            <person name="Fulton R."/>
            <person name="Garcia A.C."/>
            <person name="Gardiner A."/>
            <person name="Garfield D.A."/>
            <person name="Garvin B.E."/>
            <person name="Gibson G."/>
            <person name="Gilbert D."/>
            <person name="Gnerre S."/>
            <person name="Godfrey J."/>
            <person name="Good R."/>
            <person name="Gotea V."/>
            <person name="Gravely B."/>
            <person name="Greenberg A.J."/>
            <person name="Griffiths-Jones S."/>
            <person name="Gross S."/>
            <person name="Guigo R."/>
            <person name="Gustafson E.A."/>
            <person name="Haerty W."/>
            <person name="Hahn M.W."/>
            <person name="Halligan D.L."/>
            <person name="Halpern A.L."/>
            <person name="Halter G.M."/>
            <person name="Han M.V."/>
            <person name="Heger A."/>
            <person name="Hillier L."/>
            <person name="Hinrichs A.S."/>
            <person name="Holmes I."/>
            <person name="Hoskins R.A."/>
            <person name="Hubisz M.J."/>
            <person name="Hultmark D."/>
            <person name="Huntley M.A."/>
            <person name="Jaffe D.B."/>
            <person name="Jagadeeshan S."/>
            <person name="Jeck W.R."/>
            <person name="Johnson J."/>
            <person name="Jones C.D."/>
            <person name="Jordan W.C."/>
            <person name="Karpen G.H."/>
            <person name="Kataoka E."/>
            <person name="Keightley P.D."/>
            <person name="Kheradpour P."/>
            <person name="Kirkness E.F."/>
            <person name="Koerich L.B."/>
            <person name="Kristiansen K."/>
            <person name="Kudrna D."/>
            <person name="Kulathinal R.J."/>
            <person name="Kumar S."/>
            <person name="Kwok R."/>
            <person name="Lander E."/>
            <person name="Langley C.H."/>
            <person name="Lapoint R."/>
            <person name="Lazzaro B.P."/>
            <person name="Lee S.J."/>
            <person name="Levesque L."/>
            <person name="Li R."/>
            <person name="Lin C.F."/>
            <person name="Lin M.F."/>
            <person name="Lindblad-Toh K."/>
            <person name="Llopart A."/>
            <person name="Long M."/>
            <person name="Low L."/>
            <person name="Lozovsky E."/>
            <person name="Lu J."/>
            <person name="Luo M."/>
            <person name="Machado C.A."/>
            <person name="Makalowski W."/>
            <person name="Marzo M."/>
            <person name="Matsuda M."/>
            <person name="Matzkin L."/>
            <person name="McAllister B."/>
            <person name="McBride C.S."/>
            <person name="McKernan B."/>
            <person name="McKernan K."/>
            <person name="Mendez-Lago M."/>
            <person name="Minx P."/>
            <person name="Mollenhauer M.U."/>
            <person name="Montooth K."/>
            <person name="Mount S.M."/>
            <person name="Mu X."/>
            <person name="Myers E."/>
            <person name="Negre B."/>
            <person name="Newfeld S."/>
            <person name="Nielsen R."/>
            <person name="Noor M.A."/>
            <person name="O'Grady P."/>
            <person name="Pachter L."/>
            <person name="Papaceit M."/>
            <person name="Parisi M.J."/>
            <person name="Parisi M."/>
            <person name="Parts L."/>
            <person name="Pedersen J.S."/>
            <person name="Pesole G."/>
            <person name="Phillippy A.M."/>
            <person name="Ponting C.P."/>
            <person name="Pop M."/>
            <person name="Porcelli D."/>
            <person name="Powell J.R."/>
            <person name="Prohaska S."/>
            <person name="Pruitt K."/>
            <person name="Puig M."/>
            <person name="Quesneville H."/>
            <person name="Ram K.R."/>
            <person name="Rand D."/>
            <person name="Rasmussen M.D."/>
            <person name="Reed L.K."/>
            <person name="Reenan R."/>
            <person name="Reily A."/>
            <person name="Remington K.A."/>
            <person name="Rieger T.T."/>
            <person name="Ritchie M.G."/>
            <person name="Robin C."/>
            <person name="Rogers Y.H."/>
            <person name="Rohde C."/>
            <person name="Rozas J."/>
            <person name="Rubenfield M.J."/>
            <person name="Ruiz A."/>
            <person name="Russo S."/>
            <person name="Salzberg S.L."/>
            <person name="Sanchez-Gracia A."/>
            <person name="Saranga D.J."/>
            <person name="Sato H."/>
            <person name="Schaeffer S.W."/>
            <person name="Schatz M.C."/>
            <person name="Schlenke T."/>
            <person name="Schwartz R."/>
            <person name="Segarra C."/>
            <person name="Singh R.S."/>
            <person name="Sirot L."/>
            <person name="Sirota M."/>
            <person name="Sisneros N.B."/>
            <person name="Smith C.D."/>
            <person name="Smith T.F."/>
            <person name="Spieth J."/>
            <person name="Stage D.E."/>
            <person name="Stark A."/>
            <person name="Stephan W."/>
            <person name="Strausberg R.L."/>
            <person name="Strempel S."/>
            <person name="Sturgill D."/>
            <person name="Sutton G."/>
            <person name="Sutton G.G."/>
            <person name="Tao W."/>
            <person name="Teichmann S."/>
            <person name="Tobari Y.N."/>
            <person name="Tomimura Y."/>
            <person name="Tsolas J.M."/>
            <person name="Valente V.L."/>
            <person name="Venter E."/>
            <person name="Venter J.C."/>
            <person name="Vicario S."/>
            <person name="Vieira F.G."/>
            <person name="Vilella A.J."/>
            <person name="Villasante A."/>
            <person name="Walenz B."/>
            <person name="Wang J."/>
            <person name="Wasserman M."/>
            <person name="Watts T."/>
            <person name="Wilson D."/>
            <person name="Wilson R.K."/>
            <person name="Wing R.A."/>
            <person name="Wolfner M.F."/>
            <person name="Wong A."/>
            <person name="Wong G.K."/>
            <person name="Wu C.I."/>
            <person name="Wu G."/>
            <person name="Yamamoto D."/>
            <person name="Yang H.P."/>
            <person name="Yang S.P."/>
            <person name="Yorke J.A."/>
            <person name="Yoshida K."/>
            <person name="Zdobnov E."/>
            <person name="Zhang P."/>
            <person name="Zhang Y."/>
            <person name="Zimin A.V."/>
            <person name="Baldwin J."/>
            <person name="Abdouelleil A."/>
            <person name="Abdulkadir J."/>
            <person name="Abebe A."/>
            <person name="Abera B."/>
            <person name="Abreu J."/>
            <person name="Acer S.C."/>
            <person name="Aftuck L."/>
            <person name="Alexander A."/>
            <person name="An P."/>
            <person name="Anderson E."/>
            <person name="Anderson S."/>
            <person name="Arachi H."/>
            <person name="Azer M."/>
            <person name="Bachantsang P."/>
            <person name="Barry A."/>
            <person name="Bayul T."/>
            <person name="Berlin A."/>
            <person name="Bessette D."/>
            <person name="Bloom T."/>
            <person name="Blye J."/>
            <person name="Boguslavskiy L."/>
            <person name="Bonnet C."/>
            <person name="Boukhgalter B."/>
            <person name="Bourzgui I."/>
            <person name="Brown A."/>
            <person name="Cahill P."/>
            <person name="Channer S."/>
            <person name="Cheshatsang Y."/>
            <person name="Chuda L."/>
            <person name="Citroen M."/>
            <person name="Collymore A."/>
            <person name="Cooke P."/>
            <person name="Costello M."/>
            <person name="D'Aco K."/>
            <person name="Daza R."/>
            <person name="De Haan G."/>
            <person name="DeGray S."/>
            <person name="DeMaso C."/>
            <person name="Dhargay N."/>
            <person name="Dooley K."/>
            <person name="Dooley E."/>
            <person name="Doricent M."/>
            <person name="Dorje P."/>
            <person name="Dorjee K."/>
            <person name="Dupes A."/>
            <person name="Elong R."/>
            <person name="Falk J."/>
            <person name="Farina A."/>
            <person name="Faro S."/>
            <person name="Ferguson D."/>
            <person name="Fisher S."/>
            <person name="Foley C.D."/>
            <person name="Franke A."/>
            <person name="Friedrich D."/>
            <person name="Gadbois L."/>
            <person name="Gearin G."/>
            <person name="Gearin C.R."/>
            <person name="Giannoukos G."/>
            <person name="Goode T."/>
            <person name="Graham J."/>
            <person name="Grandbois E."/>
            <person name="Grewal S."/>
            <person name="Gyaltsen K."/>
            <person name="Hafez N."/>
            <person name="Hagos B."/>
            <person name="Hall J."/>
            <person name="Henson C."/>
            <person name="Hollinger A."/>
            <person name="Honan T."/>
            <person name="Huard M.D."/>
            <person name="Hughes L."/>
            <person name="Hurhula B."/>
            <person name="Husby M.E."/>
            <person name="Kamat A."/>
            <person name="Kanga B."/>
            <person name="Kashin S."/>
            <person name="Khazanovich D."/>
            <person name="Kisner P."/>
            <person name="Lance K."/>
            <person name="Lara M."/>
            <person name="Lee W."/>
            <person name="Lennon N."/>
            <person name="Letendre F."/>
            <person name="LeVine R."/>
            <person name="Lipovsky A."/>
            <person name="Liu X."/>
            <person name="Liu J."/>
            <person name="Liu S."/>
            <person name="Lokyitsang T."/>
            <person name="Lokyitsang Y."/>
            <person name="Lubonja R."/>
            <person name="Lui A."/>
            <person name="MacDonald P."/>
            <person name="Magnisalis V."/>
            <person name="Maru K."/>
            <person name="Matthews C."/>
            <person name="McCusker W."/>
            <person name="McDonough S."/>
            <person name="Mehta T."/>
            <person name="Meldrim J."/>
            <person name="Meneus L."/>
            <person name="Mihai O."/>
            <person name="Mihalev A."/>
            <person name="Mihova T."/>
            <person name="Mittelman R."/>
            <person name="Mlenga V."/>
            <person name="Montmayeur A."/>
            <person name="Mulrain L."/>
            <person name="Navidi A."/>
            <person name="Naylor J."/>
            <person name="Negash T."/>
            <person name="Nguyen T."/>
            <person name="Nguyen N."/>
            <person name="Nicol R."/>
            <person name="Norbu C."/>
            <person name="Norbu N."/>
            <person name="Novod N."/>
            <person name="O'Neill B."/>
            <person name="Osman S."/>
            <person name="Markiewicz E."/>
            <person name="Oyono O.L."/>
            <person name="Patti C."/>
            <person name="Phunkhang P."/>
            <person name="Pierre F."/>
            <person name="Priest M."/>
            <person name="Raghuraman S."/>
            <person name="Rege F."/>
            <person name="Reyes R."/>
            <person name="Rise C."/>
            <person name="Rogov P."/>
            <person name="Ross K."/>
            <person name="Ryan E."/>
            <person name="Settipalli S."/>
            <person name="Shea T."/>
            <person name="Sherpa N."/>
            <person name="Shi L."/>
            <person name="Shih D."/>
            <person name="Sparrow T."/>
            <person name="Spaulding J."/>
            <person name="Stalker J."/>
            <person name="Stange-Thomann N."/>
            <person name="Stavropoulos S."/>
            <person name="Stone C."/>
            <person name="Strader C."/>
            <person name="Tesfaye S."/>
            <person name="Thomson T."/>
            <person name="Thoulutsang Y."/>
            <person name="Thoulutsang D."/>
            <person name="Topham K."/>
            <person name="Topping I."/>
            <person name="Tsamla T."/>
            <person name="Vassiliev H."/>
            <person name="Vo A."/>
            <person name="Wangchuk T."/>
            <person name="Wangdi T."/>
            <person name="Weiand M."/>
            <person name="Wilkinson J."/>
            <person name="Wilson A."/>
            <person name="Yadav S."/>
            <person name="Young G."/>
            <person name="Yu Q."/>
            <person name="Zembek L."/>
            <person name="Zhong D."/>
            <person name="Zimmer A."/>
            <person name="Zwirko Z."/>
            <person name="Jaffe D.B."/>
            <person name="Alvarez P."/>
            <person name="Brockman W."/>
            <person name="Butler J."/>
            <person name="Chin C."/>
            <person name="Gnerre S."/>
            <person name="Grabherr M."/>
            <person name="Kleber M."/>
            <person name="Mauceli E."/>
            <person name="MacCallum I."/>
        </authorList>
    </citation>
    <scope>NUCLEOTIDE SEQUENCE [LARGE SCALE GENOMIC DNA]</scope>
    <source>
        <strain evidence="24">Tucson 15010-1051.87</strain>
    </source>
</reference>
<feature type="compositionally biased region" description="Low complexity" evidence="21">
    <location>
        <begin position="314"/>
        <end position="341"/>
    </location>
</feature>
<evidence type="ECO:0000256" key="18">
    <source>
        <dbReference type="ARBA" id="ARBA00078197"/>
    </source>
</evidence>
<evidence type="ECO:0000256" key="12">
    <source>
        <dbReference type="ARBA" id="ARBA00023125"/>
    </source>
</evidence>
<dbReference type="PANTHER" id="PTHR20916">
    <property type="entry name" value="CYSTEINE AND GLYCINE-RICH PROTEIN 2 BINDING PROTEIN"/>
    <property type="match status" value="1"/>
</dbReference>
<feature type="region of interest" description="Disordered" evidence="21">
    <location>
        <begin position="17"/>
        <end position="90"/>
    </location>
</feature>
<keyword evidence="4" id="KW-0813">Transport</keyword>
<evidence type="ECO:0000313" key="24">
    <source>
        <dbReference type="Proteomes" id="UP000008792"/>
    </source>
</evidence>
<dbReference type="GO" id="GO:0015031">
    <property type="term" value="P:protein transport"/>
    <property type="evidence" value="ECO:0007669"/>
    <property type="project" value="UniProtKB-KW"/>
</dbReference>
<evidence type="ECO:0000256" key="20">
    <source>
        <dbReference type="PROSITE-ProRule" id="PRU00322"/>
    </source>
</evidence>
<dbReference type="GO" id="GO:0051028">
    <property type="term" value="P:mRNA transport"/>
    <property type="evidence" value="ECO:0007669"/>
    <property type="project" value="UniProtKB-KW"/>
</dbReference>
<feature type="compositionally biased region" description="Low complexity" evidence="21">
    <location>
        <begin position="21"/>
        <end position="51"/>
    </location>
</feature>
<comment type="similarity">
    <text evidence="16">Belongs to the NUP153 family.</text>
</comment>
<feature type="compositionally biased region" description="Polar residues" evidence="21">
    <location>
        <begin position="342"/>
        <end position="353"/>
    </location>
</feature>
<accession>B4MEH1</accession>
<gene>
    <name evidence="23" type="primary">Dvir\GJ14813</name>
    <name evidence="23" type="ORF">Dvir_GJ14813</name>
</gene>
<keyword evidence="13" id="KW-0906">Nuclear pore complex</keyword>
<feature type="compositionally biased region" description="Polar residues" evidence="21">
    <location>
        <begin position="156"/>
        <end position="177"/>
    </location>
</feature>
<keyword evidence="12" id="KW-0238">DNA-binding</keyword>
<feature type="compositionally biased region" description="Low complexity" evidence="21">
    <location>
        <begin position="749"/>
        <end position="770"/>
    </location>
</feature>
<feature type="compositionally biased region" description="Polar residues" evidence="21">
    <location>
        <begin position="781"/>
        <end position="791"/>
    </location>
</feature>
<comment type="cofactor">
    <cofactor evidence="1">
        <name>Zn(2+)</name>
        <dbReference type="ChEBI" id="CHEBI:29105"/>
    </cofactor>
</comment>
<protein>
    <recommendedName>
        <fullName evidence="17">Nuclear pore complex protein Nup153</fullName>
    </recommendedName>
    <alternativeName>
        <fullName evidence="19">153 kDa nucleoporin</fullName>
    </alternativeName>
    <alternativeName>
        <fullName evidence="18">Nucleoporin Nup153</fullName>
    </alternativeName>
</protein>
<dbReference type="PROSITE" id="PS50199">
    <property type="entry name" value="ZF_RANBP2_2"/>
    <property type="match status" value="3"/>
</dbReference>
<keyword evidence="24" id="KW-1185">Reference proteome</keyword>
<dbReference type="FunFam" id="4.10.1060.10:FF:000001">
    <property type="entry name" value="Nuclear pore complex protein Nup153"/>
    <property type="match status" value="1"/>
</dbReference>
<feature type="region of interest" description="Disordered" evidence="21">
    <location>
        <begin position="1242"/>
        <end position="1266"/>
    </location>
</feature>
<feature type="region of interest" description="Disordered" evidence="21">
    <location>
        <begin position="310"/>
        <end position="361"/>
    </location>
</feature>
<dbReference type="SMART" id="SM00547">
    <property type="entry name" value="ZnF_RBZ"/>
    <property type="match status" value="3"/>
</dbReference>
<dbReference type="GO" id="GO:0005643">
    <property type="term" value="C:nuclear pore"/>
    <property type="evidence" value="ECO:0007669"/>
    <property type="project" value="UniProtKB-SubCell"/>
</dbReference>
<keyword evidence="8" id="KW-0509">mRNA transport</keyword>
<keyword evidence="14" id="KW-0472">Membrane</keyword>
<dbReference type="EMBL" id="CH940664">
    <property type="protein sequence ID" value="EDW62946.2"/>
    <property type="molecule type" value="Genomic_DNA"/>
</dbReference>
<dbReference type="GO" id="GO:0003677">
    <property type="term" value="F:DNA binding"/>
    <property type="evidence" value="ECO:0007669"/>
    <property type="project" value="UniProtKB-KW"/>
</dbReference>
<feature type="domain" description="RanBP2-type" evidence="22">
    <location>
        <begin position="987"/>
        <end position="1016"/>
    </location>
</feature>